<comment type="caution">
    <text evidence="2">The sequence shown here is derived from an EMBL/GenBank/DDBJ whole genome shotgun (WGS) entry which is preliminary data.</text>
</comment>
<evidence type="ECO:0000256" key="1">
    <source>
        <dbReference type="SAM" id="MobiDB-lite"/>
    </source>
</evidence>
<dbReference type="Pfam" id="PF04237">
    <property type="entry name" value="YjbR"/>
    <property type="match status" value="1"/>
</dbReference>
<dbReference type="Proteomes" id="UP001138921">
    <property type="component" value="Unassembled WGS sequence"/>
</dbReference>
<dbReference type="EMBL" id="JAFLWW010000006">
    <property type="protein sequence ID" value="MBT1158113.1"/>
    <property type="molecule type" value="Genomic_DNA"/>
</dbReference>
<sequence>MTSARPTSSSSCRSKKSAPATSTITAAKPSASPPRSVSDDLQPAFDKLRAAAEGLAEVVEGTSYGTPSLHVRKKFLCRVKDAHTVAVMCALEEKEMLMEADPHLYFETAHYKGWPVVLVRIHDIPPDQLRARLERAWLMQAPKSLLKARQAAN</sequence>
<reference evidence="2" key="2">
    <citation type="submission" date="2021-03" db="EMBL/GenBank/DDBJ databases">
        <authorList>
            <person name="Artuso I."/>
            <person name="Turrini P."/>
            <person name="Pirolo M."/>
            <person name="Lugli G.A."/>
            <person name="Ventura M."/>
            <person name="Visca P."/>
        </authorList>
    </citation>
    <scope>NUCLEOTIDE SEQUENCE</scope>
    <source>
        <strain evidence="2">LMG 26462</strain>
    </source>
</reference>
<protein>
    <submittedName>
        <fullName evidence="2">MmcQ/YjbR family DNA-binding protein</fullName>
    </submittedName>
</protein>
<dbReference type="GO" id="GO:0003677">
    <property type="term" value="F:DNA binding"/>
    <property type="evidence" value="ECO:0007669"/>
    <property type="project" value="UniProtKB-KW"/>
</dbReference>
<keyword evidence="3" id="KW-1185">Reference proteome</keyword>
<reference evidence="2" key="1">
    <citation type="journal article" date="2021" name="Microorganisms">
        <title>Phylogenomic Reconstruction and Metabolic Potential of the Genus Aminobacter.</title>
        <authorList>
            <person name="Artuso I."/>
            <person name="Turrini P."/>
            <person name="Pirolo M."/>
            <person name="Lugli G.A."/>
            <person name="Ventura M."/>
            <person name="Visca P."/>
        </authorList>
    </citation>
    <scope>NUCLEOTIDE SEQUENCE</scope>
    <source>
        <strain evidence="2">LMG 26462</strain>
    </source>
</reference>
<feature type="region of interest" description="Disordered" evidence="1">
    <location>
        <begin position="1"/>
        <end position="40"/>
    </location>
</feature>
<organism evidence="2 3">
    <name type="scientific">Aminobacter anthyllidis</name>
    <dbReference type="NCBI Taxonomy" id="1035067"/>
    <lineage>
        <taxon>Bacteria</taxon>
        <taxon>Pseudomonadati</taxon>
        <taxon>Pseudomonadota</taxon>
        <taxon>Alphaproteobacteria</taxon>
        <taxon>Hyphomicrobiales</taxon>
        <taxon>Phyllobacteriaceae</taxon>
        <taxon>Aminobacter</taxon>
    </lineage>
</organism>
<feature type="compositionally biased region" description="Low complexity" evidence="1">
    <location>
        <begin position="1"/>
        <end position="12"/>
    </location>
</feature>
<gene>
    <name evidence="2" type="ORF">J1C56_21165</name>
</gene>
<keyword evidence="2" id="KW-0238">DNA-binding</keyword>
<accession>A0A9X1AE92</accession>
<dbReference type="AlphaFoldDB" id="A0A9X1AE92"/>
<name>A0A9X1AE92_9HYPH</name>
<proteinExistence type="predicted"/>
<evidence type="ECO:0000313" key="2">
    <source>
        <dbReference type="EMBL" id="MBT1158113.1"/>
    </source>
</evidence>
<dbReference type="InterPro" id="IPR058532">
    <property type="entry name" value="YjbR/MT2646/Rv2570-like"/>
</dbReference>
<evidence type="ECO:0000313" key="3">
    <source>
        <dbReference type="Proteomes" id="UP001138921"/>
    </source>
</evidence>